<feature type="transmembrane region" description="Helical" evidence="1">
    <location>
        <begin position="294"/>
        <end position="317"/>
    </location>
</feature>
<feature type="transmembrane region" description="Helical" evidence="1">
    <location>
        <begin position="110"/>
        <end position="129"/>
    </location>
</feature>
<dbReference type="InterPro" id="IPR040410">
    <property type="entry name" value="UPF0658_Golgi"/>
</dbReference>
<dbReference type="AlphaFoldDB" id="A0A0C9LUC9"/>
<feature type="transmembrane region" description="Helical" evidence="1">
    <location>
        <begin position="203"/>
        <end position="225"/>
    </location>
</feature>
<dbReference type="EMBL" id="DF836363">
    <property type="protein sequence ID" value="GAN04805.1"/>
    <property type="molecule type" value="Genomic_DNA"/>
</dbReference>
<feature type="transmembrane region" description="Helical" evidence="1">
    <location>
        <begin position="237"/>
        <end position="254"/>
    </location>
</feature>
<dbReference type="OrthoDB" id="2448307at2759"/>
<accession>A0A0C9LUC9</accession>
<dbReference type="Proteomes" id="UP000053815">
    <property type="component" value="Unassembled WGS sequence"/>
</dbReference>
<feature type="transmembrane region" description="Helical" evidence="1">
    <location>
        <begin position="266"/>
        <end position="282"/>
    </location>
</feature>
<keyword evidence="1" id="KW-1133">Transmembrane helix</keyword>
<name>A0A0C9LUC9_9FUNG</name>
<evidence type="ECO:0000313" key="3">
    <source>
        <dbReference type="Proteomes" id="UP000053815"/>
    </source>
</evidence>
<evidence type="ECO:0000256" key="1">
    <source>
        <dbReference type="SAM" id="Phobius"/>
    </source>
</evidence>
<evidence type="ECO:0000313" key="2">
    <source>
        <dbReference type="EMBL" id="GAN04805.1"/>
    </source>
</evidence>
<evidence type="ECO:0008006" key="4">
    <source>
        <dbReference type="Google" id="ProtNLM"/>
    </source>
</evidence>
<organism evidence="2">
    <name type="scientific">Mucor ambiguus</name>
    <dbReference type="NCBI Taxonomy" id="91626"/>
    <lineage>
        <taxon>Eukaryota</taxon>
        <taxon>Fungi</taxon>
        <taxon>Fungi incertae sedis</taxon>
        <taxon>Mucoromycota</taxon>
        <taxon>Mucoromycotina</taxon>
        <taxon>Mucoromycetes</taxon>
        <taxon>Mucorales</taxon>
        <taxon>Mucorineae</taxon>
        <taxon>Mucoraceae</taxon>
        <taxon>Mucor</taxon>
    </lineage>
</organism>
<feature type="transmembrane region" description="Helical" evidence="1">
    <location>
        <begin position="156"/>
        <end position="174"/>
    </location>
</feature>
<keyword evidence="3" id="KW-1185">Reference proteome</keyword>
<proteinExistence type="predicted"/>
<gene>
    <name evidence="2" type="ORF">MAM1_0074c04270</name>
</gene>
<feature type="transmembrane region" description="Helical" evidence="1">
    <location>
        <begin position="20"/>
        <end position="38"/>
    </location>
</feature>
<sequence>MVTFNKIVRRITETRWSKLYIAMALLQCIFIITLQASICAQNTLQADLLPDIGDDTNLLSSTTSSADTIPIRAKDRLGRIKWENIAFMGFQAWFFGMAVDATVYQNTAEILVLAVLNCFCAILGALEVVDGVKWLNQLRQTQYSVWPLANAEKMEIALAVIIVAFAIIMSYLSYEMSKQFGWNIYKKIGADVRIQKMYRIFQFFVLALKIDIFTEFLISIFYLIQFAVKVNGTQWDTWIQLAVTILMLPMLYFARTAGSTESEGRMITFVCFQAIVIIHFALVLDQTFQPNNNWYTWITFVWIGIAVDVATMVLGILTMRNFDQGLKPYVQRGAKNKQRHHDLELNKTSTTDTWQIDD</sequence>
<dbReference type="STRING" id="91626.A0A0C9LUC9"/>
<dbReference type="PANTHER" id="PTHR34391:SF2">
    <property type="entry name" value="TRP C-TERMINAL DOMAIN-CONTAINING PROTEIN"/>
    <property type="match status" value="1"/>
</dbReference>
<keyword evidence="1" id="KW-0812">Transmembrane</keyword>
<feature type="transmembrane region" description="Helical" evidence="1">
    <location>
        <begin position="85"/>
        <end position="103"/>
    </location>
</feature>
<reference evidence="2" key="1">
    <citation type="submission" date="2014-09" db="EMBL/GenBank/DDBJ databases">
        <title>Draft genome sequence of an oleaginous Mucoromycotina fungus Mucor ambiguus NBRC6742.</title>
        <authorList>
            <person name="Takeda I."/>
            <person name="Yamane N."/>
            <person name="Morita T."/>
            <person name="Tamano K."/>
            <person name="Machida M."/>
            <person name="Baker S."/>
            <person name="Koike H."/>
        </authorList>
    </citation>
    <scope>NUCLEOTIDE SEQUENCE</scope>
    <source>
        <strain evidence="2">NBRC 6742</strain>
    </source>
</reference>
<dbReference type="GO" id="GO:0005794">
    <property type="term" value="C:Golgi apparatus"/>
    <property type="evidence" value="ECO:0007669"/>
    <property type="project" value="TreeGrafter"/>
</dbReference>
<dbReference type="PANTHER" id="PTHR34391">
    <property type="entry name" value="UPF0658 GOLGI APPARATUS MEMBRANE PROTEIN C1952.10C-RELATED"/>
    <property type="match status" value="1"/>
</dbReference>
<protein>
    <recommendedName>
        <fullName evidence="4">Transmembrane protein</fullName>
    </recommendedName>
</protein>
<keyword evidence="1" id="KW-0472">Membrane</keyword>